<evidence type="ECO:0000259" key="6">
    <source>
        <dbReference type="PROSITE" id="PS50280"/>
    </source>
</evidence>
<feature type="domain" description="SET" evidence="6">
    <location>
        <begin position="1475"/>
        <end position="1611"/>
    </location>
</feature>
<evidence type="ECO:0000256" key="3">
    <source>
        <dbReference type="ARBA" id="ARBA00022833"/>
    </source>
</evidence>
<feature type="compositionally biased region" description="Polar residues" evidence="5">
    <location>
        <begin position="1706"/>
        <end position="1725"/>
    </location>
</feature>
<dbReference type="CDD" id="cd10529">
    <property type="entry name" value="SET_SETD5-like"/>
    <property type="match status" value="1"/>
</dbReference>
<feature type="compositionally biased region" description="Low complexity" evidence="5">
    <location>
        <begin position="1751"/>
        <end position="1783"/>
    </location>
</feature>
<feature type="region of interest" description="Disordered" evidence="5">
    <location>
        <begin position="1163"/>
        <end position="1200"/>
    </location>
</feature>
<dbReference type="VEuPathDB" id="VectorBase:ACHR002873"/>
<keyword evidence="1" id="KW-0479">Metal-binding</keyword>
<protein>
    <recommendedName>
        <fullName evidence="6">SET domain-containing protein</fullName>
    </recommendedName>
</protein>
<dbReference type="SMART" id="SM00317">
    <property type="entry name" value="SET"/>
    <property type="match status" value="1"/>
</dbReference>
<dbReference type="GO" id="GO:0006355">
    <property type="term" value="P:regulation of DNA-templated transcription"/>
    <property type="evidence" value="ECO:0007669"/>
    <property type="project" value="TreeGrafter"/>
</dbReference>
<feature type="compositionally biased region" description="Polar residues" evidence="5">
    <location>
        <begin position="1053"/>
        <end position="1064"/>
    </location>
</feature>
<keyword evidence="2" id="KW-0863">Zinc-finger</keyword>
<dbReference type="GO" id="GO:0070210">
    <property type="term" value="C:Rpd3L-Expanded complex"/>
    <property type="evidence" value="ECO:0007669"/>
    <property type="project" value="TreeGrafter"/>
</dbReference>
<keyword evidence="8" id="KW-1185">Reference proteome</keyword>
<feature type="compositionally biased region" description="Low complexity" evidence="5">
    <location>
        <begin position="360"/>
        <end position="376"/>
    </location>
</feature>
<reference evidence="7" key="2">
    <citation type="submission" date="2020-05" db="UniProtKB">
        <authorList>
            <consortium name="EnsemblMetazoa"/>
        </authorList>
    </citation>
    <scope>IDENTIFICATION</scope>
    <source>
        <strain evidence="7">ACHKN1017</strain>
    </source>
</reference>
<dbReference type="PANTHER" id="PTHR46462">
    <property type="entry name" value="UPSET, ISOFORM A"/>
    <property type="match status" value="1"/>
</dbReference>
<dbReference type="FunFam" id="3.30.40.10:FF:000150">
    <property type="entry name" value="Inactive histone-lysine N-methyltransferase 2E"/>
    <property type="match status" value="1"/>
</dbReference>
<dbReference type="InterPro" id="IPR046341">
    <property type="entry name" value="SET_dom_sf"/>
</dbReference>
<dbReference type="EnsemblMetazoa" id="ACHR002873-RA">
    <property type="protein sequence ID" value="ACHR002873-PA"/>
    <property type="gene ID" value="ACHR002873"/>
</dbReference>
<dbReference type="GO" id="GO:0008276">
    <property type="term" value="F:protein methyltransferase activity"/>
    <property type="evidence" value="ECO:0007669"/>
    <property type="project" value="UniProtKB-ARBA"/>
</dbReference>
<dbReference type="Gene3D" id="2.170.270.10">
    <property type="entry name" value="SET domain"/>
    <property type="match status" value="1"/>
</dbReference>
<feature type="region of interest" description="Disordered" evidence="5">
    <location>
        <begin position="357"/>
        <end position="379"/>
    </location>
</feature>
<dbReference type="InterPro" id="IPR001214">
    <property type="entry name" value="SET_dom"/>
</dbReference>
<organism evidence="7 8">
    <name type="scientific">Anopheles christyi</name>
    <dbReference type="NCBI Taxonomy" id="43041"/>
    <lineage>
        <taxon>Eukaryota</taxon>
        <taxon>Metazoa</taxon>
        <taxon>Ecdysozoa</taxon>
        <taxon>Arthropoda</taxon>
        <taxon>Hexapoda</taxon>
        <taxon>Insecta</taxon>
        <taxon>Pterygota</taxon>
        <taxon>Neoptera</taxon>
        <taxon>Endopterygota</taxon>
        <taxon>Diptera</taxon>
        <taxon>Nematocera</taxon>
        <taxon>Culicoidea</taxon>
        <taxon>Culicidae</taxon>
        <taxon>Anophelinae</taxon>
        <taxon>Anopheles</taxon>
    </lineage>
</organism>
<dbReference type="SUPFAM" id="SSF57903">
    <property type="entry name" value="FYVE/PHD zinc finger"/>
    <property type="match status" value="1"/>
</dbReference>
<feature type="compositionally biased region" description="Low complexity" evidence="5">
    <location>
        <begin position="1163"/>
        <end position="1180"/>
    </location>
</feature>
<dbReference type="Proteomes" id="UP000075881">
    <property type="component" value="Unassembled WGS sequence"/>
</dbReference>
<evidence type="ECO:0000256" key="4">
    <source>
        <dbReference type="ARBA" id="ARBA00022853"/>
    </source>
</evidence>
<evidence type="ECO:0000313" key="8">
    <source>
        <dbReference type="Proteomes" id="UP000075881"/>
    </source>
</evidence>
<dbReference type="GO" id="GO:0008270">
    <property type="term" value="F:zinc ion binding"/>
    <property type="evidence" value="ECO:0007669"/>
    <property type="project" value="UniProtKB-KW"/>
</dbReference>
<feature type="compositionally biased region" description="Polar residues" evidence="5">
    <location>
        <begin position="749"/>
        <end position="763"/>
    </location>
</feature>
<feature type="region of interest" description="Disordered" evidence="5">
    <location>
        <begin position="1815"/>
        <end position="1881"/>
    </location>
</feature>
<dbReference type="GO" id="GO:0034967">
    <property type="term" value="C:Set3 complex"/>
    <property type="evidence" value="ECO:0007669"/>
    <property type="project" value="TreeGrafter"/>
</dbReference>
<feature type="region of interest" description="Disordered" evidence="5">
    <location>
        <begin position="1"/>
        <end position="51"/>
    </location>
</feature>
<evidence type="ECO:0000313" key="7">
    <source>
        <dbReference type="EnsemblMetazoa" id="ACHR002873-PA"/>
    </source>
</evidence>
<reference evidence="8" key="1">
    <citation type="submission" date="2013-03" db="EMBL/GenBank/DDBJ databases">
        <title>The Genome Sequence of Anopheles christyi ACHKN1017.</title>
        <authorList>
            <consortium name="The Broad Institute Genomics Platform"/>
            <person name="Neafsey D.E."/>
            <person name="Besansky N."/>
            <person name="Walker B."/>
            <person name="Young S.K."/>
            <person name="Zeng Q."/>
            <person name="Gargeya S."/>
            <person name="Fitzgerald M."/>
            <person name="Haas B."/>
            <person name="Abouelleil A."/>
            <person name="Allen A.W."/>
            <person name="Alvarado L."/>
            <person name="Arachchi H.M."/>
            <person name="Berlin A.M."/>
            <person name="Chapman S.B."/>
            <person name="Gainer-Dewar J."/>
            <person name="Goldberg J."/>
            <person name="Griggs A."/>
            <person name="Gujja S."/>
            <person name="Hansen M."/>
            <person name="Howarth C."/>
            <person name="Imamovic A."/>
            <person name="Ireland A."/>
            <person name="Larimer J."/>
            <person name="McCowan C."/>
            <person name="Murphy C."/>
            <person name="Pearson M."/>
            <person name="Poon T.W."/>
            <person name="Priest M."/>
            <person name="Roberts A."/>
            <person name="Saif S."/>
            <person name="Shea T."/>
            <person name="Sisk P."/>
            <person name="Sykes S."/>
            <person name="Wortman J."/>
            <person name="Nusbaum C."/>
            <person name="Birren B."/>
        </authorList>
    </citation>
    <scope>NUCLEOTIDE SEQUENCE [LARGE SCALE GENOMIC DNA]</scope>
    <source>
        <strain evidence="8">ACHKN1017</strain>
    </source>
</reference>
<dbReference type="STRING" id="43041.A0A182JWJ1"/>
<feature type="region of interest" description="Disordered" evidence="5">
    <location>
        <begin position="1388"/>
        <end position="1419"/>
    </location>
</feature>
<dbReference type="GO" id="GO:0006325">
    <property type="term" value="P:chromatin organization"/>
    <property type="evidence" value="ECO:0007669"/>
    <property type="project" value="UniProtKB-KW"/>
</dbReference>
<dbReference type="InterPro" id="IPR013083">
    <property type="entry name" value="Znf_RING/FYVE/PHD"/>
</dbReference>
<dbReference type="Pfam" id="PF00856">
    <property type="entry name" value="SET"/>
    <property type="match status" value="1"/>
</dbReference>
<feature type="compositionally biased region" description="Low complexity" evidence="5">
    <location>
        <begin position="139"/>
        <end position="193"/>
    </location>
</feature>
<dbReference type="Gene3D" id="3.30.40.10">
    <property type="entry name" value="Zinc/RING finger domain, C3HC4 (zinc finger)"/>
    <property type="match status" value="1"/>
</dbReference>
<feature type="compositionally biased region" description="Low complexity" evidence="5">
    <location>
        <begin position="764"/>
        <end position="776"/>
    </location>
</feature>
<dbReference type="SMART" id="SM00249">
    <property type="entry name" value="PHD"/>
    <property type="match status" value="1"/>
</dbReference>
<dbReference type="Pfam" id="PF20826">
    <property type="entry name" value="PHD_5"/>
    <property type="match status" value="1"/>
</dbReference>
<feature type="compositionally biased region" description="Acidic residues" evidence="5">
    <location>
        <begin position="1068"/>
        <end position="1084"/>
    </location>
</feature>
<dbReference type="InterPro" id="IPR001965">
    <property type="entry name" value="Znf_PHD"/>
</dbReference>
<evidence type="ECO:0000256" key="2">
    <source>
        <dbReference type="ARBA" id="ARBA00022771"/>
    </source>
</evidence>
<evidence type="ECO:0000256" key="5">
    <source>
        <dbReference type="SAM" id="MobiDB-lite"/>
    </source>
</evidence>
<dbReference type="GO" id="GO:0008757">
    <property type="term" value="F:S-adenosylmethionine-dependent methyltransferase activity"/>
    <property type="evidence" value="ECO:0007669"/>
    <property type="project" value="UniProtKB-ARBA"/>
</dbReference>
<dbReference type="PROSITE" id="PS50280">
    <property type="entry name" value="SET"/>
    <property type="match status" value="1"/>
</dbReference>
<accession>A0A182JWJ1</accession>
<name>A0A182JWJ1_9DIPT</name>
<dbReference type="PANTHER" id="PTHR46462:SF3">
    <property type="entry name" value="UPSET, ISOFORM A"/>
    <property type="match status" value="1"/>
</dbReference>
<dbReference type="InterPro" id="IPR011011">
    <property type="entry name" value="Znf_FYVE_PHD"/>
</dbReference>
<feature type="region of interest" description="Disordered" evidence="5">
    <location>
        <begin position="1690"/>
        <end position="1783"/>
    </location>
</feature>
<feature type="region of interest" description="Disordered" evidence="5">
    <location>
        <begin position="749"/>
        <end position="782"/>
    </location>
</feature>
<feature type="compositionally biased region" description="Low complexity" evidence="5">
    <location>
        <begin position="25"/>
        <end position="44"/>
    </location>
</feature>
<feature type="region of interest" description="Disordered" evidence="5">
    <location>
        <begin position="1042"/>
        <end position="1084"/>
    </location>
</feature>
<evidence type="ECO:0000256" key="1">
    <source>
        <dbReference type="ARBA" id="ARBA00022723"/>
    </source>
</evidence>
<dbReference type="CDD" id="cd15550">
    <property type="entry name" value="PHD_MLL5"/>
    <property type="match status" value="1"/>
</dbReference>
<dbReference type="GO" id="GO:0008170">
    <property type="term" value="F:N-methyltransferase activity"/>
    <property type="evidence" value="ECO:0007669"/>
    <property type="project" value="UniProtKB-ARBA"/>
</dbReference>
<keyword evidence="3" id="KW-0862">Zinc</keyword>
<feature type="region of interest" description="Disordered" evidence="5">
    <location>
        <begin position="1215"/>
        <end position="1267"/>
    </location>
</feature>
<feature type="region of interest" description="Disordered" evidence="5">
    <location>
        <begin position="811"/>
        <end position="843"/>
    </location>
</feature>
<feature type="compositionally biased region" description="Polar residues" evidence="5">
    <location>
        <begin position="1"/>
        <end position="21"/>
    </location>
</feature>
<keyword evidence="4" id="KW-0156">Chromatin regulator</keyword>
<sequence length="1959" mass="204010">MSASRDSIMTAQSGSANSNKFNIVGTGTSSSSNSNTQGGATADGNGSGGNFNSVVPQHTSAGNVVILDGGGSASNRLRHPIHHPLQDCNETVAAAATGLQQLSNVAALKLRGECAGPTTVQYSNMICTSYGATMASTTTTTTLSSNNSSSSNFSNSIGATTSTSNSNSLNSNMHTSSSSSSNNGGGQMSNNINLLTGQSPSLAISGGQGDGGGNRMQVVNNVTLVSKGQQPSQQQMQLQMPPTTATFNYIDSSGKNFNVFTSTGGKFSTSKLISVPIAKMKNINTHPHHQLGPQQPHHVLSSAASVSVIAQQHLPTMSIAGGILTSSSSGNSNGSTSATTTMVQKVTVPRNIQLVTRMPPNTTNSSGGATGGPTTAALSNGGRLLQHQQQQIQYNSTVGQIQDSGGGGLSSIGGGTSVELKNVVSTHMKPIPVTSKSKVSQNASLKLLQQQQQQPQQQQQRLSNVTLKPLAVMKQQQQQQQPTAVNVSLKTIRSNSATQKGAIGSINLGTAPSNVSSSMVYLKNLSGNMAVPSSSGSLELHQTGGTITTPSTLTASGTVFHQLHHLHGQTHVMYAQNNSSSSNTINSNSITNYIVSSASSVAVFGSTGTLTTTSSTISAASGAGGHKGLSNLYTAAATVGGYDQQSLAETVTKYSSAKGGASNSFSNVTIPSASGNSSFKTIKSIGGRGRHNSGNQFQIHTPLASSPPVVSQHFVSLEHPMANSGVDQHQTSQHVLVNHTTSPPYRYVYTTSSSGMASSRTPVSQQSGPSPSGDSDMNYLNGQSDETATARILQSLSQKSHETTGNAKIYARHHSYETSSSSSSVTGTPGRHRYDSSGSMDGRRISESVEATTTLYADNIPLKESSPAIASNTAHYSSRDDDEGNSIEVRPGPVDPSAGLYYILQAIMQDHTYCEAITTSATENHTTLPSGMNSSIQQTIQSNPAVPHSVSGAVPASVDINSMITTSSLTSGLNPSTTMMMAAPAVPSNISASGTPIVVPVAQMNLAKLTSAAVASEFLGSSKGTGGLFEYLYQAKGGLTTARPGAHDDNDDTQSVISNGSRAGQDNDLGEETDTAPEGEGEDDSVTRCICDLTHDDGYMICCDKCSAWQHVDCMGIDRMNIPDEYNCELCQPRPVDKARARQLQLQKRKEQSLFFANNNVTVSGATSSSTTTDSGVPSTNQQLPPTPPLSGKGGNHPQQFAHHQQYQYNEIMPHHPLQGHIPPSNGAIATNHTAPATPAKGSKKSKSGSGGSSRKKSDSVSSTSSVVGGLLGASNSLATIGNAMNTVPISLPTTPTMVVSGSESVPLGGGLIPSGGAMLDPTITTMTTMPIITSSSSIAGGLGASTTVSSASMYCDSSNSAGGLTKKLSKKAEAALNSRLNGGKRVVAGKELRSVTSGAPTAAASRPSKKKSKSAEQSTEKLMNMIRTWIDSYERATTNHYSPELRARLQAFAKLQAQNPLLTDSRLLTVPSGANLTPRCTTVPHAGGKILIGTSDIEPRVPIIEVRGKYMLTNQHKQLQSLFNMAANGKLSQNKNAGPFLFLYQLPAAGCGGMELCVDTRTYGNDARFVRRSCRPNAELLHSVEKGVVHLYIVATTNIKSNTEITIRHDEQLIHRMGGVVILTHTTVTNVCACGLIKDCAYSAQLNEATGLPIVPSSGTAATTAPAGSAGAAGTKSIGKLGSKRALADSGLDLHGKGKTKKVRNNSTSRSADGRNRSISSSGGESDPMFGTPLGAGQSGCLMSPPASSPMLQPMIQQQQHIQQELQQQQQQPSQPMLLGPPMVASSSLPQPPGMVGIGGTPYLYCAPPVASPHQPPIGPQQGTTIPPSSPYHQYDVNLPLRSPPHLMSAQSPQQTPPLPVGSSSPMPLNAGVPQPLTLPHQSPIKKQQQLQQHFQEHQPEAAAALLAMASGGGCIGSRPGTAALDAALLEHGTRMELIQQQQQLHRLEILDDVMKIQ</sequence>
<feature type="region of interest" description="Disordered" evidence="5">
    <location>
        <begin position="139"/>
        <end position="213"/>
    </location>
</feature>
<dbReference type="InterPro" id="IPR019786">
    <property type="entry name" value="Zinc_finger_PHD-type_CS"/>
</dbReference>
<proteinExistence type="predicted"/>
<dbReference type="SUPFAM" id="SSF82199">
    <property type="entry name" value="SET domain"/>
    <property type="match status" value="1"/>
</dbReference>
<dbReference type="PROSITE" id="PS01359">
    <property type="entry name" value="ZF_PHD_1"/>
    <property type="match status" value="1"/>
</dbReference>